<dbReference type="InterPro" id="IPR036865">
    <property type="entry name" value="CRAL-TRIO_dom_sf"/>
</dbReference>
<keyword evidence="4" id="KW-1185">Reference proteome</keyword>
<dbReference type="FunCoup" id="A0A7J6IMT5">
    <property type="interactions" value="179"/>
</dbReference>
<dbReference type="SUPFAM" id="SSF52087">
    <property type="entry name" value="CRAL/TRIO domain"/>
    <property type="match status" value="1"/>
</dbReference>
<reference evidence="3 4" key="1">
    <citation type="submission" date="2012-08" db="EMBL/GenBank/DDBJ databases">
        <authorList>
            <person name="Gan P.H.P."/>
            <person name="Ikeda K."/>
            <person name="Irieda H."/>
            <person name="Narusaka M."/>
            <person name="O'Connell R.J."/>
            <person name="Narusaka Y."/>
            <person name="Takano Y."/>
            <person name="Kubo Y."/>
            <person name="Shirasu K."/>
        </authorList>
    </citation>
    <scope>NUCLEOTIDE SEQUENCE [LARGE SCALE GENOMIC DNA]</scope>
    <source>
        <strain evidence="3 4">Nara gc5</strain>
    </source>
</reference>
<feature type="region of interest" description="Disordered" evidence="1">
    <location>
        <begin position="706"/>
        <end position="726"/>
    </location>
</feature>
<reference evidence="3 4" key="2">
    <citation type="submission" date="2020-04" db="EMBL/GenBank/DDBJ databases">
        <title>Genome sequencing and assembly of multiple isolates from the Colletotrichum gloeosporioides species complex.</title>
        <authorList>
            <person name="Gan P."/>
            <person name="Shirasu K."/>
        </authorList>
    </citation>
    <scope>NUCLEOTIDE SEQUENCE [LARGE SCALE GENOMIC DNA]</scope>
    <source>
        <strain evidence="3 4">Nara gc5</strain>
    </source>
</reference>
<organism evidence="3 4">
    <name type="scientific">Colletotrichum fructicola (strain Nara gc5)</name>
    <name type="common">Anthracnose fungus</name>
    <name type="synonym">Colletotrichum gloeosporioides (strain Nara gc5)</name>
    <dbReference type="NCBI Taxonomy" id="1213859"/>
    <lineage>
        <taxon>Eukaryota</taxon>
        <taxon>Fungi</taxon>
        <taxon>Dikarya</taxon>
        <taxon>Ascomycota</taxon>
        <taxon>Pezizomycotina</taxon>
        <taxon>Sordariomycetes</taxon>
        <taxon>Hypocreomycetidae</taxon>
        <taxon>Glomerellales</taxon>
        <taxon>Glomerellaceae</taxon>
        <taxon>Colletotrichum</taxon>
        <taxon>Colletotrichum gloeosporioides species complex</taxon>
    </lineage>
</organism>
<dbReference type="AlphaFoldDB" id="A0A7J6IMT5"/>
<dbReference type="RefSeq" id="XP_066007666.1">
    <property type="nucleotide sequence ID" value="XM_066153000.1"/>
</dbReference>
<dbReference type="Pfam" id="PF00650">
    <property type="entry name" value="CRAL_TRIO"/>
    <property type="match status" value="1"/>
</dbReference>
<feature type="region of interest" description="Disordered" evidence="1">
    <location>
        <begin position="300"/>
        <end position="354"/>
    </location>
</feature>
<dbReference type="InterPro" id="IPR011074">
    <property type="entry name" value="CRAL/TRIO_N_dom"/>
</dbReference>
<dbReference type="SMART" id="SM00516">
    <property type="entry name" value="SEC14"/>
    <property type="match status" value="1"/>
</dbReference>
<dbReference type="InterPro" id="IPR052432">
    <property type="entry name" value="PITP/CRAL-TRIO"/>
</dbReference>
<name>A0A7J6IMT5_COLFN</name>
<evidence type="ECO:0000259" key="2">
    <source>
        <dbReference type="PROSITE" id="PS50191"/>
    </source>
</evidence>
<accession>A0A7J6IMT5</accession>
<dbReference type="SMART" id="SM01100">
    <property type="entry name" value="CRAL_TRIO_N"/>
    <property type="match status" value="1"/>
</dbReference>
<evidence type="ECO:0000313" key="3">
    <source>
        <dbReference type="EMBL" id="KAF4477704.1"/>
    </source>
</evidence>
<protein>
    <submittedName>
        <fullName evidence="3">CRAL-TRIO domain-containing protein</fullName>
    </submittedName>
</protein>
<dbReference type="Proteomes" id="UP000011096">
    <property type="component" value="Unassembled WGS sequence"/>
</dbReference>
<dbReference type="GeneID" id="43609962"/>
<feature type="domain" description="CRAL-TRIO" evidence="2">
    <location>
        <begin position="463"/>
        <end position="608"/>
    </location>
</feature>
<dbReference type="PROSITE" id="PS50191">
    <property type="entry name" value="CRAL_TRIO"/>
    <property type="match status" value="1"/>
</dbReference>
<dbReference type="PANTHER" id="PTHR46590">
    <property type="entry name" value="PHOSPHATIDYLINOSITOL TRANSFER PROTEIN CSR1-RELATED"/>
    <property type="match status" value="1"/>
</dbReference>
<dbReference type="InterPro" id="IPR036273">
    <property type="entry name" value="CRAL/TRIO_N_dom_sf"/>
</dbReference>
<dbReference type="InParanoid" id="A0A7J6IMT5"/>
<proteinExistence type="predicted"/>
<dbReference type="CDD" id="cd00170">
    <property type="entry name" value="SEC14"/>
    <property type="match status" value="1"/>
</dbReference>
<dbReference type="InterPro" id="IPR001251">
    <property type="entry name" value="CRAL-TRIO_dom"/>
</dbReference>
<dbReference type="Gene3D" id="3.40.525.10">
    <property type="entry name" value="CRAL-TRIO lipid binding domain"/>
    <property type="match status" value="1"/>
</dbReference>
<dbReference type="EMBL" id="ANPB02000008">
    <property type="protein sequence ID" value="KAF4477704.1"/>
    <property type="molecule type" value="Genomic_DNA"/>
</dbReference>
<gene>
    <name evidence="3" type="ORF">CGGC5_v013866</name>
</gene>
<evidence type="ECO:0000313" key="4">
    <source>
        <dbReference type="Proteomes" id="UP000011096"/>
    </source>
</evidence>
<dbReference type="Pfam" id="PF03765">
    <property type="entry name" value="CRAL_TRIO_N"/>
    <property type="match status" value="1"/>
</dbReference>
<dbReference type="OrthoDB" id="43460at2759"/>
<dbReference type="SUPFAM" id="SSF46938">
    <property type="entry name" value="CRAL/TRIO N-terminal domain"/>
    <property type="match status" value="1"/>
</dbReference>
<comment type="caution">
    <text evidence="3">The sequence shown here is derived from an EMBL/GenBank/DDBJ whole genome shotgun (WGS) entry which is preliminary data.</text>
</comment>
<dbReference type="PANTHER" id="PTHR46590:SF1">
    <property type="entry name" value="PHOSPHATIDYLINOSITOL TRANSFER PROTEIN CSR1"/>
    <property type="match status" value="1"/>
</dbReference>
<evidence type="ECO:0000256" key="1">
    <source>
        <dbReference type="SAM" id="MobiDB-lite"/>
    </source>
</evidence>
<feature type="compositionally biased region" description="Low complexity" evidence="1">
    <location>
        <begin position="300"/>
        <end position="315"/>
    </location>
</feature>
<sequence>MRYECLEHFIHTNTQTFVLPFSRLPNYYLPTLTEAVLSCCFLVASKSIRSLRRRRRRRLGPRLSLPLGLPPASFTAQHHSLSVSYRSGANYLAALALSPTIIDALLSAVVALNSIRQPTNIGTLLFGVSLKFASVLKPQSSALPRIITFPQRVLTTTSRYYFVPSSSHFERRTLVELPIGRTNCNLVPSKFRRVRTHGLGQSSDPSNLKPPRVLLQSRVDFVALSIAVFFICLGFGLQYQQSAPGASTNTDPLSSESLSLETMASGMPPGRPGNLTPDQEEKLRKLWNLILSLGEDNATADGAAASTAPSETSTPGKNEKPKKKRVSLFNRKDKKEEGASSSTVSSHIKDDGEDKYGQTKQFLEALASQSPEALRATIWSMVKHDHPDALALRFLRARKWDVDKAFVMMISTMNWRLTEMKVDEEIMKNGEAGALEASKSADANTKKLGQDFMAQARSGKTFIHGIDKAGRPICMVRVRMHRQGEQCEESLEKYTVFLIETCRMVLAPPIDTATIVFDMTGFSMANMDYTPVKFMIKCFEANYPESLGAVLVHKAPWVFQGIWKIIKGWLDPVVASKVHFTNNVKEMEEFIPTSHILKELDGQEDWDYKYVEPVAGENDKMKDAAARDALLAGREELISQYEEATLQWIKEAGTDKEAGIKAQRDELAHKLRDDYWKLDPYLRAKCVLDRTGVIRDGGNVEFYPKTAPAVPTNGATNVETSADDVD</sequence>